<keyword evidence="2" id="KW-1185">Reference proteome</keyword>
<name>A0A4V1MS25_9BURK</name>
<comment type="caution">
    <text evidence="1">The sequence shown here is derived from an EMBL/GenBank/DDBJ whole genome shotgun (WGS) entry which is preliminary data.</text>
</comment>
<sequence length="261" mass="29239">MSVEAISWALKQPIKPSSAKFVLVAIANCADGQDFIAWPSMAYLTEATDQDRKTVLANVARLKEMGFLEDTGERKGSTKQVIVYRLKTPEIGTVKEAQKRNSTENGTVPKTDIKSTVFPHKESQISHERVPKTGHGTVIEPSKKRQGTVNKSPAVTLPDWLPEQVWQDWVAHRKAVKAPLTDRAAELSILKLTKFRDQGHDPVAVINQSVLSGKWTDLYAPKAEQADGRFPGQHFNRQEALEASNRKVAEQWLRSQQNETY</sequence>
<dbReference type="AlphaFoldDB" id="A0A4V1MS25"/>
<reference evidence="1 2" key="1">
    <citation type="journal article" date="2017" name="Int. J. Syst. Evol. Microbiol.">
        <title>Achromobacter aloeverae sp. nov., isolated from the root of Aloe vera (L.) Burm.f.</title>
        <authorList>
            <person name="Kuncharoen N."/>
            <person name="Muramatsu Y."/>
            <person name="Shibata C."/>
            <person name="Kamakura Y."/>
            <person name="Nakagawa Y."/>
            <person name="Tanasupawat S."/>
        </authorList>
    </citation>
    <scope>NUCLEOTIDE SEQUENCE [LARGE SCALE GENOMIC DNA]</scope>
    <source>
        <strain evidence="1 2">AVA-1</strain>
    </source>
</reference>
<dbReference type="RefSeq" id="WP_129151369.1">
    <property type="nucleotide sequence ID" value="NZ_JBHSDO010000011.1"/>
</dbReference>
<dbReference type="Pfam" id="PF13730">
    <property type="entry name" value="HTH_36"/>
    <property type="match status" value="1"/>
</dbReference>
<evidence type="ECO:0008006" key="3">
    <source>
        <dbReference type="Google" id="ProtNLM"/>
    </source>
</evidence>
<proteinExistence type="predicted"/>
<evidence type="ECO:0000313" key="1">
    <source>
        <dbReference type="EMBL" id="RXN88000.1"/>
    </source>
</evidence>
<accession>A0A4V1MS25</accession>
<organism evidence="1 2">
    <name type="scientific">Achromobacter aloeverae</name>
    <dbReference type="NCBI Taxonomy" id="1750518"/>
    <lineage>
        <taxon>Bacteria</taxon>
        <taxon>Pseudomonadati</taxon>
        <taxon>Pseudomonadota</taxon>
        <taxon>Betaproteobacteria</taxon>
        <taxon>Burkholderiales</taxon>
        <taxon>Alcaligenaceae</taxon>
        <taxon>Achromobacter</taxon>
    </lineage>
</organism>
<protein>
    <recommendedName>
        <fullName evidence="3">Helix-turn-helix domain-containing protein</fullName>
    </recommendedName>
</protein>
<dbReference type="OrthoDB" id="5526813at2"/>
<dbReference type="EMBL" id="PYAL01000004">
    <property type="protein sequence ID" value="RXN88000.1"/>
    <property type="molecule type" value="Genomic_DNA"/>
</dbReference>
<evidence type="ECO:0000313" key="2">
    <source>
        <dbReference type="Proteomes" id="UP000290849"/>
    </source>
</evidence>
<dbReference type="Proteomes" id="UP000290849">
    <property type="component" value="Unassembled WGS sequence"/>
</dbReference>
<gene>
    <name evidence="1" type="ORF">C7R54_15600</name>
</gene>